<name>A0A7S1PGD4_9EUKA</name>
<dbReference type="CDD" id="cd05339">
    <property type="entry name" value="17beta-HSDXI-like_SDR_c"/>
    <property type="match status" value="1"/>
</dbReference>
<evidence type="ECO:0000256" key="5">
    <source>
        <dbReference type="ARBA" id="ARBA00022989"/>
    </source>
</evidence>
<dbReference type="AlphaFoldDB" id="A0A7S1PGD4"/>
<gene>
    <name evidence="13" type="ORF">PCOS0759_LOCUS5776</name>
</gene>
<evidence type="ECO:0000256" key="9">
    <source>
        <dbReference type="ARBA" id="ARBA00059620"/>
    </source>
</evidence>
<comment type="function">
    <text evidence="9">Catalyzes the reduction of all-trans-retinal to all-trans-retinol in the presence of NADPH.</text>
</comment>
<protein>
    <recommendedName>
        <fullName evidence="10">Short-chain dehydrogenase/reductase 3</fullName>
    </recommendedName>
    <alternativeName>
        <fullName evidence="11">Retinal short-chain dehydrogenase/reductase 1</fullName>
    </alternativeName>
</protein>
<dbReference type="SUPFAM" id="SSF51735">
    <property type="entry name" value="NAD(P)-binding Rossmann-fold domains"/>
    <property type="match status" value="1"/>
</dbReference>
<keyword evidence="5" id="KW-1133">Transmembrane helix</keyword>
<keyword evidence="8" id="KW-0472">Membrane</keyword>
<evidence type="ECO:0000256" key="8">
    <source>
        <dbReference type="ARBA" id="ARBA00023136"/>
    </source>
</evidence>
<evidence type="ECO:0000256" key="6">
    <source>
        <dbReference type="ARBA" id="ARBA00023002"/>
    </source>
</evidence>
<comment type="similarity">
    <text evidence="2 12">Belongs to the short-chain dehydrogenases/reductases (SDR) family.</text>
</comment>
<keyword evidence="3" id="KW-0812">Transmembrane</keyword>
<dbReference type="PANTHER" id="PTHR24322:SF748">
    <property type="entry name" value="FI23927P1-RELATED"/>
    <property type="match status" value="1"/>
</dbReference>
<evidence type="ECO:0000256" key="11">
    <source>
        <dbReference type="ARBA" id="ARBA00082544"/>
    </source>
</evidence>
<evidence type="ECO:0000256" key="4">
    <source>
        <dbReference type="ARBA" id="ARBA00022857"/>
    </source>
</evidence>
<proteinExistence type="inferred from homology"/>
<dbReference type="PRINTS" id="PR00080">
    <property type="entry name" value="SDRFAMILY"/>
</dbReference>
<dbReference type="GO" id="GO:0005811">
    <property type="term" value="C:lipid droplet"/>
    <property type="evidence" value="ECO:0007669"/>
    <property type="project" value="TreeGrafter"/>
</dbReference>
<dbReference type="GO" id="GO:0016020">
    <property type="term" value="C:membrane"/>
    <property type="evidence" value="ECO:0007669"/>
    <property type="project" value="UniProtKB-SubCell"/>
</dbReference>
<evidence type="ECO:0000256" key="1">
    <source>
        <dbReference type="ARBA" id="ARBA00004141"/>
    </source>
</evidence>
<dbReference type="GO" id="GO:0052650">
    <property type="term" value="F:all-trans-retinol dehydrogenase (NADP+) activity"/>
    <property type="evidence" value="ECO:0007669"/>
    <property type="project" value="UniProtKB-ARBA"/>
</dbReference>
<evidence type="ECO:0000256" key="2">
    <source>
        <dbReference type="ARBA" id="ARBA00006484"/>
    </source>
</evidence>
<evidence type="ECO:0000256" key="10">
    <source>
        <dbReference type="ARBA" id="ARBA00068717"/>
    </source>
</evidence>
<keyword evidence="7" id="KW-0443">Lipid metabolism</keyword>
<reference evidence="13" key="1">
    <citation type="submission" date="2021-01" db="EMBL/GenBank/DDBJ databases">
        <authorList>
            <person name="Corre E."/>
            <person name="Pelletier E."/>
            <person name="Niang G."/>
            <person name="Scheremetjew M."/>
            <person name="Finn R."/>
            <person name="Kale V."/>
            <person name="Holt S."/>
            <person name="Cochrane G."/>
            <person name="Meng A."/>
            <person name="Brown T."/>
            <person name="Cohen L."/>
        </authorList>
    </citation>
    <scope>NUCLEOTIDE SEQUENCE</scope>
    <source>
        <strain evidence="13">WS</strain>
    </source>
</reference>
<dbReference type="FunFam" id="3.40.50.720:FF:000131">
    <property type="entry name" value="Short-chain dehydrogenase/reductase 3"/>
    <property type="match status" value="1"/>
</dbReference>
<dbReference type="PRINTS" id="PR00081">
    <property type="entry name" value="GDHRDH"/>
</dbReference>
<accession>A0A7S1PGD4</accession>
<keyword evidence="6" id="KW-0560">Oxidoreductase</keyword>
<evidence type="ECO:0000256" key="12">
    <source>
        <dbReference type="RuleBase" id="RU000363"/>
    </source>
</evidence>
<dbReference type="Pfam" id="PF00106">
    <property type="entry name" value="adh_short"/>
    <property type="match status" value="1"/>
</dbReference>
<evidence type="ECO:0000313" key="13">
    <source>
        <dbReference type="EMBL" id="CAD9082536.1"/>
    </source>
</evidence>
<dbReference type="InterPro" id="IPR036291">
    <property type="entry name" value="NAD(P)-bd_dom_sf"/>
</dbReference>
<organism evidence="13">
    <name type="scientific">Percolomonas cosmopolitus</name>
    <dbReference type="NCBI Taxonomy" id="63605"/>
    <lineage>
        <taxon>Eukaryota</taxon>
        <taxon>Discoba</taxon>
        <taxon>Heterolobosea</taxon>
        <taxon>Tetramitia</taxon>
        <taxon>Eutetramitia</taxon>
        <taxon>Percolomonadidae</taxon>
        <taxon>Percolomonas</taxon>
    </lineage>
</organism>
<comment type="subcellular location">
    <subcellularLocation>
        <location evidence="1">Membrane</location>
        <topology evidence="1">Multi-pass membrane protein</topology>
    </subcellularLocation>
</comment>
<sequence>MPFNTSSITDTLIAYTDYLKSFVVTPPPAQTPAVVLNPPQWMRYLTIGFAGFLGLKAIQTLYRTMNQKDFRGQVVLITGGGGRSKKSLGRLLALRFARMGCKVVILDLDQSAINDVVAQIKQEGGFAKGYVCDITNYEKVYEIADVITKDVGPVDVLVNNAGIVSGQRILEANEKRMEVTMKVNTIAHFWTVKAFLPGMMERQRGHIITIASAAGLAGSPGLVDYTASKFGAVGFHESLLAEVVASGMKGIDLTCVCPFFIDTGMFQGVKGTFFCPVLNANDVAKRIVQAAKNRDNLLMCPSWLWAGWVMRLTLPQALMYRLSYGIGLLKGMDTFEGHAAPSEAQEKQLTTGSAE</sequence>
<dbReference type="InterPro" id="IPR002347">
    <property type="entry name" value="SDR_fam"/>
</dbReference>
<evidence type="ECO:0000256" key="7">
    <source>
        <dbReference type="ARBA" id="ARBA00023098"/>
    </source>
</evidence>
<dbReference type="PANTHER" id="PTHR24322">
    <property type="entry name" value="PKSB"/>
    <property type="match status" value="1"/>
</dbReference>
<evidence type="ECO:0000256" key="3">
    <source>
        <dbReference type="ARBA" id="ARBA00022692"/>
    </source>
</evidence>
<keyword evidence="4" id="KW-0521">NADP</keyword>
<dbReference type="Gene3D" id="3.40.50.720">
    <property type="entry name" value="NAD(P)-binding Rossmann-like Domain"/>
    <property type="match status" value="1"/>
</dbReference>
<dbReference type="EMBL" id="HBGD01006902">
    <property type="protein sequence ID" value="CAD9082536.1"/>
    <property type="molecule type" value="Transcribed_RNA"/>
</dbReference>